<feature type="transmembrane region" description="Helical" evidence="1">
    <location>
        <begin position="41"/>
        <end position="63"/>
    </location>
</feature>
<organism evidence="2 3">
    <name type="scientific">Streptomyces yaizuensis</name>
    <dbReference type="NCBI Taxonomy" id="2989713"/>
    <lineage>
        <taxon>Bacteria</taxon>
        <taxon>Bacillati</taxon>
        <taxon>Actinomycetota</taxon>
        <taxon>Actinomycetes</taxon>
        <taxon>Kitasatosporales</taxon>
        <taxon>Streptomycetaceae</taxon>
        <taxon>Streptomyces</taxon>
    </lineage>
</organism>
<dbReference type="RefSeq" id="WP_323444947.1">
    <property type="nucleotide sequence ID" value="NZ_BSBI01000001.1"/>
</dbReference>
<gene>
    <name evidence="2" type="ORF">SYYSPA8_01025</name>
</gene>
<evidence type="ECO:0000313" key="2">
    <source>
        <dbReference type="EMBL" id="GLF92824.1"/>
    </source>
</evidence>
<dbReference type="Proteomes" id="UP001291653">
    <property type="component" value="Unassembled WGS sequence"/>
</dbReference>
<sequence length="148" mass="15094">MICAVGPVTIAAGMFPKVLRQAQATPDAAARRATLRTSHRICRVYAVVGVTVPVFGFATGQSLGVLGSAWLITSMALTGCATVILTGPLLPWQGKALHTVESAAGTGRAVMGDERAGARLAMLTGVFDLLWATATVLMIVGPGSTTGA</sequence>
<keyword evidence="3" id="KW-1185">Reference proteome</keyword>
<comment type="caution">
    <text evidence="2">The sequence shown here is derived from an EMBL/GenBank/DDBJ whole genome shotgun (WGS) entry which is preliminary data.</text>
</comment>
<keyword evidence="1" id="KW-0472">Membrane</keyword>
<evidence type="ECO:0000256" key="1">
    <source>
        <dbReference type="SAM" id="Phobius"/>
    </source>
</evidence>
<accession>A0ABQ5NR37</accession>
<feature type="transmembrane region" description="Helical" evidence="1">
    <location>
        <begin position="120"/>
        <end position="140"/>
    </location>
</feature>
<keyword evidence="1" id="KW-1133">Transmembrane helix</keyword>
<feature type="transmembrane region" description="Helical" evidence="1">
    <location>
        <begin position="69"/>
        <end position="90"/>
    </location>
</feature>
<evidence type="ECO:0000313" key="3">
    <source>
        <dbReference type="Proteomes" id="UP001291653"/>
    </source>
</evidence>
<reference evidence="2 3" key="1">
    <citation type="submission" date="2022-10" db="EMBL/GenBank/DDBJ databases">
        <title>Draft genome sequence of Streptomyces sp. YSPA8.</title>
        <authorList>
            <person name="Moriuchi R."/>
            <person name="Dohra H."/>
            <person name="Yamamura H."/>
            <person name="Kodani S."/>
        </authorList>
    </citation>
    <scope>NUCLEOTIDE SEQUENCE [LARGE SCALE GENOMIC DNA]</scope>
    <source>
        <strain evidence="2 3">YSPA8</strain>
    </source>
</reference>
<proteinExistence type="predicted"/>
<name>A0ABQ5NR37_9ACTN</name>
<protein>
    <submittedName>
        <fullName evidence="2">DUF2269 family protein</fullName>
    </submittedName>
</protein>
<dbReference type="EMBL" id="BSBI01000001">
    <property type="protein sequence ID" value="GLF92824.1"/>
    <property type="molecule type" value="Genomic_DNA"/>
</dbReference>
<keyword evidence="1" id="KW-0812">Transmembrane</keyword>